<proteinExistence type="predicted"/>
<reference evidence="1 2" key="1">
    <citation type="journal article" date="2012" name="J. Bacteriol.">
        <title>Genome sequence of Lactobacillus mucosae LM1, isolated from piglet feces.</title>
        <authorList>
            <person name="Lee J.H."/>
            <person name="Valeriano V.D."/>
            <person name="Shin Y.R."/>
            <person name="Chae J.P."/>
            <person name="Kim G.B."/>
            <person name="Ham J.S."/>
            <person name="Chun J."/>
            <person name="Kang D.K."/>
        </authorList>
    </citation>
    <scope>NUCLEOTIDE SEQUENCE [LARGE SCALE GENOMIC DNA]</scope>
    <source>
        <strain evidence="1 2">LM1</strain>
        <plasmid evidence="1">pLM1</plasmid>
    </source>
</reference>
<sequence length="131" mass="15431">MLIKALYPDSRLKDEKERAKEMVHLAYQMQMYDAITNWDARANYTFNIPLDSDGFTRGLEHSFPYLGIAFDLLTRDEVEDIVKQFIKELQKANWFVAEVDYPDAEYFEYFNDGDYARLANHIYVITVVAPE</sequence>
<evidence type="ECO:0000313" key="1">
    <source>
        <dbReference type="EMBL" id="AJT51610.1"/>
    </source>
</evidence>
<evidence type="ECO:0000313" key="2">
    <source>
        <dbReference type="Proteomes" id="UP000003645"/>
    </source>
</evidence>
<organism evidence="1 2">
    <name type="scientific">Limosilactobacillus mucosae LM1</name>
    <dbReference type="NCBI Taxonomy" id="1130798"/>
    <lineage>
        <taxon>Bacteria</taxon>
        <taxon>Bacillati</taxon>
        <taxon>Bacillota</taxon>
        <taxon>Bacilli</taxon>
        <taxon>Lactobacillales</taxon>
        <taxon>Lactobacillaceae</taxon>
        <taxon>Limosilactobacillus</taxon>
    </lineage>
</organism>
<accession>A0A0D4CNW6</accession>
<dbReference type="Proteomes" id="UP000003645">
    <property type="component" value="Plasmid pLM1"/>
</dbReference>
<dbReference type="HOGENOM" id="CLU_1924904_0_0_9"/>
<dbReference type="RefSeq" id="WP_039946312.1">
    <property type="nucleotide sequence ID" value="NZ_CP011014.1"/>
</dbReference>
<name>A0A0D4CNW6_LIMMU</name>
<geneLocation type="plasmid" evidence="1 2">
    <name>pLM1</name>
</geneLocation>
<dbReference type="KEGG" id="lmu:LBLM1_11330"/>
<dbReference type="EMBL" id="CP011014">
    <property type="protein sequence ID" value="AJT51610.1"/>
    <property type="molecule type" value="Genomic_DNA"/>
</dbReference>
<keyword evidence="2" id="KW-1185">Reference proteome</keyword>
<dbReference type="AlphaFoldDB" id="A0A0D4CNW6"/>
<keyword evidence="1" id="KW-0614">Plasmid</keyword>
<gene>
    <name evidence="1" type="ORF">LBLM1_11330</name>
</gene>
<protein>
    <submittedName>
        <fullName evidence="1">Uncharacterized protein</fullName>
    </submittedName>
</protein>